<organism evidence="2 3">
    <name type="scientific">Babesia caballi</name>
    <dbReference type="NCBI Taxonomy" id="5871"/>
    <lineage>
        <taxon>Eukaryota</taxon>
        <taxon>Sar</taxon>
        <taxon>Alveolata</taxon>
        <taxon>Apicomplexa</taxon>
        <taxon>Aconoidasida</taxon>
        <taxon>Piroplasmida</taxon>
        <taxon>Babesiidae</taxon>
        <taxon>Babesia</taxon>
    </lineage>
</organism>
<proteinExistence type="predicted"/>
<feature type="transmembrane region" description="Helical" evidence="1">
    <location>
        <begin position="178"/>
        <end position="198"/>
    </location>
</feature>
<protein>
    <submittedName>
        <fullName evidence="2">Variant erythrocyte surface antigen-1, beta subunit</fullName>
    </submittedName>
</protein>
<evidence type="ECO:0000256" key="1">
    <source>
        <dbReference type="SAM" id="Phobius"/>
    </source>
</evidence>
<dbReference type="Proteomes" id="UP001497744">
    <property type="component" value="Unassembled WGS sequence"/>
</dbReference>
<evidence type="ECO:0000313" key="2">
    <source>
        <dbReference type="EMBL" id="GIX61166.1"/>
    </source>
</evidence>
<reference evidence="2 3" key="1">
    <citation type="submission" date="2021-06" db="EMBL/GenBank/DDBJ databases">
        <title>Genome sequence of Babesia caballi.</title>
        <authorList>
            <person name="Yamagishi J."/>
            <person name="Kidaka T."/>
            <person name="Ochi A."/>
        </authorList>
    </citation>
    <scope>NUCLEOTIDE SEQUENCE [LARGE SCALE GENOMIC DNA]</scope>
    <source>
        <strain evidence="2">USDA-D6B2</strain>
    </source>
</reference>
<dbReference type="RefSeq" id="XP_067713237.1">
    <property type="nucleotide sequence ID" value="XM_067857136.1"/>
</dbReference>
<keyword evidence="1" id="KW-0472">Membrane</keyword>
<evidence type="ECO:0000313" key="3">
    <source>
        <dbReference type="Proteomes" id="UP001497744"/>
    </source>
</evidence>
<accession>A0AAV4LPV7</accession>
<sequence>MAEGPKTTGRTEPPTNLKEAIDWVVRISGHDFRNGYQSGGKTAIRKLAMNLISENNSDLTKLAEVMHKALQYTVNHSGIVGDGLRKLFDGVEIDMRAIQTSDFSKWLSGPAISWLKDDIQSYDGPITAFAKGLAKFIGWDEKDGGTINCYGIASCFYRSAYDKHSDPGRLSGSTEAEAISIFVDAVISTFLLLTFLFWKCHRQHAKESCVECGEWSRQTFCDEKSEVGIFLKAAGFKDFRQLTTCSTVEPPQKLKASVIAGRLSYAFPEFSRVMAAFMGQRYPTHEEFISTLIKGVMYESGYLKKNEEVKAPVDRDTRNATLTPQHFPFTALFIIASAYQEKNKSSTTVTVLKTVGGLVVGGAVGGAAYSSLLSFFPALASIT</sequence>
<keyword evidence="1" id="KW-0812">Transmembrane</keyword>
<dbReference type="EMBL" id="BPLF01000001">
    <property type="protein sequence ID" value="GIX61166.1"/>
    <property type="molecule type" value="Genomic_DNA"/>
</dbReference>
<name>A0AAV4LPV7_BABCB</name>
<keyword evidence="1" id="KW-1133">Transmembrane helix</keyword>
<keyword evidence="3" id="KW-1185">Reference proteome</keyword>
<comment type="caution">
    <text evidence="2">The sequence shown here is derived from an EMBL/GenBank/DDBJ whole genome shotgun (WGS) entry which is preliminary data.</text>
</comment>
<gene>
    <name evidence="2" type="ORF">BcabD6B2_06010</name>
</gene>
<dbReference type="AlphaFoldDB" id="A0AAV4LPV7"/>
<dbReference type="GeneID" id="94192649"/>